<feature type="region of interest" description="Disordered" evidence="1">
    <location>
        <begin position="36"/>
        <end position="66"/>
    </location>
</feature>
<gene>
    <name evidence="2" type="ORF">M0R45_003054</name>
</gene>
<dbReference type="EMBL" id="JBEDUW010000001">
    <property type="protein sequence ID" value="KAK9947428.1"/>
    <property type="molecule type" value="Genomic_DNA"/>
</dbReference>
<dbReference type="AlphaFoldDB" id="A0AAW1YI44"/>
<evidence type="ECO:0000313" key="3">
    <source>
        <dbReference type="Proteomes" id="UP001457282"/>
    </source>
</evidence>
<name>A0AAW1YI44_RUBAR</name>
<feature type="compositionally biased region" description="Basic residues" evidence="1">
    <location>
        <begin position="36"/>
        <end position="46"/>
    </location>
</feature>
<organism evidence="2 3">
    <name type="scientific">Rubus argutus</name>
    <name type="common">Southern blackberry</name>
    <dbReference type="NCBI Taxonomy" id="59490"/>
    <lineage>
        <taxon>Eukaryota</taxon>
        <taxon>Viridiplantae</taxon>
        <taxon>Streptophyta</taxon>
        <taxon>Embryophyta</taxon>
        <taxon>Tracheophyta</taxon>
        <taxon>Spermatophyta</taxon>
        <taxon>Magnoliopsida</taxon>
        <taxon>eudicotyledons</taxon>
        <taxon>Gunneridae</taxon>
        <taxon>Pentapetalae</taxon>
        <taxon>rosids</taxon>
        <taxon>fabids</taxon>
        <taxon>Rosales</taxon>
        <taxon>Rosaceae</taxon>
        <taxon>Rosoideae</taxon>
        <taxon>Rosoideae incertae sedis</taxon>
        <taxon>Rubus</taxon>
    </lineage>
</organism>
<proteinExistence type="predicted"/>
<accession>A0AAW1YI44</accession>
<dbReference type="Proteomes" id="UP001457282">
    <property type="component" value="Unassembled WGS sequence"/>
</dbReference>
<keyword evidence="3" id="KW-1185">Reference proteome</keyword>
<protein>
    <submittedName>
        <fullName evidence="2">Uncharacterized protein</fullName>
    </submittedName>
</protein>
<comment type="caution">
    <text evidence="2">The sequence shown here is derived from an EMBL/GenBank/DDBJ whole genome shotgun (WGS) entry which is preliminary data.</text>
</comment>
<evidence type="ECO:0000313" key="2">
    <source>
        <dbReference type="EMBL" id="KAK9947428.1"/>
    </source>
</evidence>
<feature type="region of interest" description="Disordered" evidence="1">
    <location>
        <begin position="146"/>
        <end position="175"/>
    </location>
</feature>
<reference evidence="2 3" key="1">
    <citation type="journal article" date="2023" name="G3 (Bethesda)">
        <title>A chromosome-length genome assembly and annotation of blackberry (Rubus argutus, cv. 'Hillquist').</title>
        <authorList>
            <person name="Bruna T."/>
            <person name="Aryal R."/>
            <person name="Dudchenko O."/>
            <person name="Sargent D.J."/>
            <person name="Mead D."/>
            <person name="Buti M."/>
            <person name="Cavallini A."/>
            <person name="Hytonen T."/>
            <person name="Andres J."/>
            <person name="Pham M."/>
            <person name="Weisz D."/>
            <person name="Mascagni F."/>
            <person name="Usai G."/>
            <person name="Natali L."/>
            <person name="Bassil N."/>
            <person name="Fernandez G.E."/>
            <person name="Lomsadze A."/>
            <person name="Armour M."/>
            <person name="Olukolu B."/>
            <person name="Poorten T."/>
            <person name="Britton C."/>
            <person name="Davik J."/>
            <person name="Ashrafi H."/>
            <person name="Aiden E.L."/>
            <person name="Borodovsky M."/>
            <person name="Worthington M."/>
        </authorList>
    </citation>
    <scope>NUCLEOTIDE SEQUENCE [LARGE SCALE GENOMIC DNA]</scope>
    <source>
        <strain evidence="2">PI 553951</strain>
    </source>
</reference>
<sequence>MDLRIVEPDPTSPTASLKKKLRSSLCIIPCFTNPKSHNHHHHHHHNGAVTAPTTPQGYRGSRSSRDDFGLLRASSTSLSSPKQSSRFHHHHHYEFAELKDKCRSFIGRMGRHGGRRHSSDFKYDPLSYALNFDHEDDTIDDDSFPLRNFSARLPHSPPSDSAAASPASKEITACS</sequence>
<dbReference type="PANTHER" id="PTHR33168">
    <property type="entry name" value="STRESS INDUCED PROTEIN-RELATED"/>
    <property type="match status" value="1"/>
</dbReference>
<evidence type="ECO:0000256" key="1">
    <source>
        <dbReference type="SAM" id="MobiDB-lite"/>
    </source>
</evidence>
<feature type="compositionally biased region" description="Low complexity" evidence="1">
    <location>
        <begin position="158"/>
        <end position="168"/>
    </location>
</feature>